<dbReference type="RefSeq" id="WP_264716617.1">
    <property type="nucleotide sequence ID" value="NZ_JAPDNT010000044.1"/>
</dbReference>
<dbReference type="EMBL" id="JAPDNT010000044">
    <property type="protein sequence ID" value="MCW3477657.1"/>
    <property type="molecule type" value="Genomic_DNA"/>
</dbReference>
<reference evidence="1" key="1">
    <citation type="submission" date="2022-09" db="EMBL/GenBank/DDBJ databases">
        <title>Rhodovastum sp. nov. RN2-1 isolated from soil in Seongnam, South Korea.</title>
        <authorList>
            <person name="Le N.T."/>
        </authorList>
    </citation>
    <scope>NUCLEOTIDE SEQUENCE</scope>
    <source>
        <strain evidence="1">RN2-1</strain>
    </source>
</reference>
<keyword evidence="2" id="KW-1185">Reference proteome</keyword>
<accession>A0AA41YYM8</accession>
<evidence type="ECO:0000313" key="1">
    <source>
        <dbReference type="EMBL" id="MCW3477657.1"/>
    </source>
</evidence>
<evidence type="ECO:0000313" key="2">
    <source>
        <dbReference type="Proteomes" id="UP001165679"/>
    </source>
</evidence>
<comment type="caution">
    <text evidence="1">The sequence shown here is derived from an EMBL/GenBank/DDBJ whole genome shotgun (WGS) entry which is preliminary data.</text>
</comment>
<reference evidence="1" key="2">
    <citation type="submission" date="2022-10" db="EMBL/GenBank/DDBJ databases">
        <authorList>
            <person name="Trinh H.N."/>
        </authorList>
    </citation>
    <scope>NUCLEOTIDE SEQUENCE</scope>
    <source>
        <strain evidence="1">RN2-1</strain>
    </source>
</reference>
<dbReference type="AlphaFoldDB" id="A0AA41YYM8"/>
<gene>
    <name evidence="1" type="ORF">OL599_24150</name>
</gene>
<sequence>MADQSDVETMLADLVEGALYPQGTGAPSLPGRVCRIYRGWPNAAALEDDLAAGRVHVTVFPEAGRQRNTTRWPDDFVVTAPVAPVLTIGVRGVTATLGGRADAGQLAGLLVDNLAVVHRTRDGDTPELVAAVLASQVRTRRIALLAGAAVTVPGAGLVVGRVVADQPALRETRRQVQGFRISCWCPDPATRDAVASVVDAALSAQAFIALPDRTGGRLRFVSSVVRDDGQDAALYRRDLVYDVDYATTVSALLASMIFGDVTVAPAGAGVVQSLLG</sequence>
<protein>
    <submittedName>
        <fullName evidence="1">Uncharacterized protein</fullName>
    </submittedName>
</protein>
<name>A0AA41YYM8_9PROT</name>
<dbReference type="Proteomes" id="UP001165679">
    <property type="component" value="Unassembled WGS sequence"/>
</dbReference>
<proteinExistence type="predicted"/>
<organism evidence="1 2">
    <name type="scientific">Limobrevibacterium gyesilva</name>
    <dbReference type="NCBI Taxonomy" id="2991712"/>
    <lineage>
        <taxon>Bacteria</taxon>
        <taxon>Pseudomonadati</taxon>
        <taxon>Pseudomonadota</taxon>
        <taxon>Alphaproteobacteria</taxon>
        <taxon>Acetobacterales</taxon>
        <taxon>Acetobacteraceae</taxon>
        <taxon>Limobrevibacterium</taxon>
    </lineage>
</organism>